<feature type="region of interest" description="Disordered" evidence="6">
    <location>
        <begin position="53"/>
        <end position="76"/>
    </location>
</feature>
<dbReference type="GeneID" id="112295200"/>
<evidence type="ECO:0000313" key="9">
    <source>
        <dbReference type="EnsemblPlants" id="Pp3c18_16010V3.1"/>
    </source>
</evidence>
<organism evidence="8">
    <name type="scientific">Physcomitrium patens</name>
    <name type="common">Spreading-leaved earth moss</name>
    <name type="synonym">Physcomitrella patens</name>
    <dbReference type="NCBI Taxonomy" id="3218"/>
    <lineage>
        <taxon>Eukaryota</taxon>
        <taxon>Viridiplantae</taxon>
        <taxon>Streptophyta</taxon>
        <taxon>Embryophyta</taxon>
        <taxon>Bryophyta</taxon>
        <taxon>Bryophytina</taxon>
        <taxon>Bryopsida</taxon>
        <taxon>Funariidae</taxon>
        <taxon>Funariales</taxon>
        <taxon>Funariaceae</taxon>
        <taxon>Physcomitrium</taxon>
    </lineage>
</organism>
<dbReference type="InterPro" id="IPR027417">
    <property type="entry name" value="P-loop_NTPase"/>
</dbReference>
<dbReference type="OrthoDB" id="10254455at2759"/>
<sequence length="960" mass="105764">MEGSNIYDRALWVALAISAGVAAGTAAAVTASAFPYAFGAAFTALKSKRKKESREHRYRYKSDKSKRSSSKPKDEQAYRNAVRHCLLEWKDIDVSLDNFPYFLNESTKAALLDSMYVFLKRPEFCKHLNELGSVSPRILLSGPLGSEIYQETLIKGLAQHLQVNLLVFDSTRIFLEVHSSPSVPCASEAVSSVVEWVTDASTAANQHSTDAPTIQVLDGVNGDAKDATSAHTRPAIYDARSSETSSEIVRATPSTGSEGSGLGPLVQLRTKTKGDPNVDAKTLANAVAAAAAASATSVESRRSLKKGDRVKYIGASSSGLSGGLALISHTPTSGRGPSIGLKGRVLLVLEDNPNKVGVRFDKAVYGGNNLVDLCEDGHGYFCNVSELRLEPPGEDVDKLILESLFDVLKTESQKEPLILFIRNVEKSIMGNFERYIKLETLKDLRLVVIGSHTSDQQKEKGSASSSTFTKVGNNVTALLDLSFLDHLASRMEDHKGDGSKASKLLVKLFPTKIHLQQPQEEALLTDWNRQLELDTEKLKAEANRQQLRMVMGASNVECDDLESIDIRTHILTKEMLEKVVGWGISHHLQKQSGLVSRNNKLVIDAQSLQHSLTELQSVQRSPARKKSLKDVVTDNEFEKMLLPEVIPPDELGVTFDHIGALDNVKETLRELVMLPLQRPELFVKGQLTKPCRGLLLFGPPGTGKTMLAKAVATEAGANFINISMSTIASKWFGEAEKYVKAVFTLASKISPSVIFIDEVDSMLGRRGKDTEHSAMRKLKNEFMASWDGLRTRERERVLVLAATNRPFDLDEAVIRRFPRRLMIDLPDADQRAKIMKVILAEEDLAPDFCVEELAAATDGYSGSDLKSLCTTAAYRRIRELLDQEKKDKERAKATGVDPPQVEAGVTPYIRPLTMADMRQAMEKVRSSVASDAGSMMELQQWNEQYGEGGTRKRTTLSYYM</sequence>
<dbReference type="EnsemblPlants" id="Pp3c18_16010V3.1">
    <property type="protein sequence ID" value="Pp3c18_16010V3.1"/>
    <property type="gene ID" value="Pp3c18_16010"/>
</dbReference>
<dbReference type="Gramene" id="Pp3c18_16014V3.5">
    <property type="protein sequence ID" value="Pp3c18_16014V3.5"/>
    <property type="gene ID" value="Pp3c18_16014"/>
</dbReference>
<dbReference type="Gramene" id="Pp3c18_16014V3.2">
    <property type="protein sequence ID" value="Pp3c18_16014V3.2"/>
    <property type="gene ID" value="Pp3c18_16014"/>
</dbReference>
<dbReference type="Gene3D" id="3.40.50.300">
    <property type="entry name" value="P-loop containing nucleotide triphosphate hydrolases"/>
    <property type="match status" value="1"/>
</dbReference>
<keyword evidence="4" id="KW-0067">ATP-binding</keyword>
<dbReference type="Gramene" id="Pp3c18_16010V3.1">
    <property type="protein sequence ID" value="Pp3c18_16010V3.1"/>
    <property type="gene ID" value="Pp3c18_16010"/>
</dbReference>
<dbReference type="PaxDb" id="3218-PP1S3_184V6.1"/>
<dbReference type="Gene3D" id="1.10.8.60">
    <property type="match status" value="1"/>
</dbReference>
<evidence type="ECO:0000256" key="3">
    <source>
        <dbReference type="ARBA" id="ARBA00022787"/>
    </source>
</evidence>
<dbReference type="Pfam" id="PF00004">
    <property type="entry name" value="AAA"/>
    <property type="match status" value="1"/>
</dbReference>
<dbReference type="Pfam" id="PF24933">
    <property type="entry name" value="DUF7751"/>
    <property type="match status" value="1"/>
</dbReference>
<dbReference type="STRING" id="3218.A0A2K1J1A3"/>
<keyword evidence="2" id="KW-0547">Nucleotide-binding</keyword>
<dbReference type="FunCoup" id="A0A2K1J1A3">
    <property type="interactions" value="2982"/>
</dbReference>
<dbReference type="Pfam" id="PF17862">
    <property type="entry name" value="AAA_lid_3"/>
    <property type="match status" value="1"/>
</dbReference>
<dbReference type="EMBL" id="ABEU02000018">
    <property type="protein sequence ID" value="PNR35310.1"/>
    <property type="molecule type" value="Genomic_DNA"/>
</dbReference>
<keyword evidence="11" id="KW-1185">Reference proteome</keyword>
<dbReference type="SMART" id="SM00382">
    <property type="entry name" value="AAA"/>
    <property type="match status" value="1"/>
</dbReference>
<evidence type="ECO:0000313" key="10">
    <source>
        <dbReference type="EnsemblPlants" id="Pp3c18_16014V3.2"/>
    </source>
</evidence>
<dbReference type="AlphaFoldDB" id="A0A2K1J1A3"/>
<evidence type="ECO:0000256" key="6">
    <source>
        <dbReference type="SAM" id="MobiDB-lite"/>
    </source>
</evidence>
<dbReference type="PANTHER" id="PTHR45644:SF67">
    <property type="entry name" value="AAA+ ATPASE DOMAIN-CONTAINING PROTEIN"/>
    <property type="match status" value="1"/>
</dbReference>
<dbReference type="RefSeq" id="XP_073396829.1">
    <property type="nucleotide sequence ID" value="XM_073540728.1"/>
</dbReference>
<dbReference type="GO" id="GO:0016887">
    <property type="term" value="F:ATP hydrolysis activity"/>
    <property type="evidence" value="ECO:0007669"/>
    <property type="project" value="InterPro"/>
</dbReference>
<dbReference type="InterPro" id="IPR003959">
    <property type="entry name" value="ATPase_AAA_core"/>
</dbReference>
<dbReference type="InterPro" id="IPR041569">
    <property type="entry name" value="AAA_lid_3"/>
</dbReference>
<dbReference type="EnsemblPlants" id="Pp3c18_16014V3.5">
    <property type="protein sequence ID" value="Pp3c18_16014V3.5"/>
    <property type="gene ID" value="Pp3c18_16014"/>
</dbReference>
<evidence type="ECO:0000313" key="11">
    <source>
        <dbReference type="Proteomes" id="UP000006727"/>
    </source>
</evidence>
<dbReference type="InterPro" id="IPR003593">
    <property type="entry name" value="AAA+_ATPase"/>
</dbReference>
<dbReference type="KEGG" id="ppp:112295200"/>
<accession>A0A2K1J1A3</accession>
<dbReference type="Proteomes" id="UP000006727">
    <property type="component" value="Chromosome 18"/>
</dbReference>
<dbReference type="PROSITE" id="PS00674">
    <property type="entry name" value="AAA"/>
    <property type="match status" value="1"/>
</dbReference>
<keyword evidence="5" id="KW-0496">Mitochondrion</keyword>
<dbReference type="RefSeq" id="XP_073396830.1">
    <property type="nucleotide sequence ID" value="XM_073540729.1"/>
</dbReference>
<evidence type="ECO:0000259" key="7">
    <source>
        <dbReference type="SMART" id="SM00382"/>
    </source>
</evidence>
<proteinExistence type="predicted"/>
<dbReference type="PANTHER" id="PTHR45644">
    <property type="entry name" value="AAA ATPASE, PUTATIVE (AFU_ORTHOLOGUE AFUA_2G12920)-RELATED-RELATED"/>
    <property type="match status" value="1"/>
</dbReference>
<reference evidence="9" key="3">
    <citation type="submission" date="2020-12" db="UniProtKB">
        <authorList>
            <consortium name="EnsemblPlants"/>
        </authorList>
    </citation>
    <scope>IDENTIFICATION</scope>
</reference>
<dbReference type="EnsemblPlants" id="Pp3c18_16014V3.2">
    <property type="protein sequence ID" value="Pp3c18_16014V3.2"/>
    <property type="gene ID" value="Pp3c18_16014"/>
</dbReference>
<dbReference type="GO" id="GO:0005524">
    <property type="term" value="F:ATP binding"/>
    <property type="evidence" value="ECO:0007669"/>
    <property type="project" value="UniProtKB-KW"/>
</dbReference>
<evidence type="ECO:0000313" key="8">
    <source>
        <dbReference type="EMBL" id="PNR35310.1"/>
    </source>
</evidence>
<dbReference type="RefSeq" id="XP_024402252.1">
    <property type="nucleotide sequence ID" value="XM_024546484.2"/>
</dbReference>
<name>A0A2K1J1A3_PHYPA</name>
<reference evidence="8 11" key="2">
    <citation type="journal article" date="2018" name="Plant J.">
        <title>The Physcomitrella patens chromosome-scale assembly reveals moss genome structure and evolution.</title>
        <authorList>
            <person name="Lang D."/>
            <person name="Ullrich K.K."/>
            <person name="Murat F."/>
            <person name="Fuchs J."/>
            <person name="Jenkins J."/>
            <person name="Haas F.B."/>
            <person name="Piednoel M."/>
            <person name="Gundlach H."/>
            <person name="Van Bel M."/>
            <person name="Meyberg R."/>
            <person name="Vives C."/>
            <person name="Morata J."/>
            <person name="Symeonidi A."/>
            <person name="Hiss M."/>
            <person name="Muchero W."/>
            <person name="Kamisugi Y."/>
            <person name="Saleh O."/>
            <person name="Blanc G."/>
            <person name="Decker E.L."/>
            <person name="van Gessel N."/>
            <person name="Grimwood J."/>
            <person name="Hayes R.D."/>
            <person name="Graham S.W."/>
            <person name="Gunter L.E."/>
            <person name="McDaniel S.F."/>
            <person name="Hoernstein S.N.W."/>
            <person name="Larsson A."/>
            <person name="Li F.W."/>
            <person name="Perroud P.F."/>
            <person name="Phillips J."/>
            <person name="Ranjan P."/>
            <person name="Rokshar D.S."/>
            <person name="Rothfels C.J."/>
            <person name="Schneider L."/>
            <person name="Shu S."/>
            <person name="Stevenson D.W."/>
            <person name="Thummler F."/>
            <person name="Tillich M."/>
            <person name="Villarreal Aguilar J.C."/>
            <person name="Widiez T."/>
            <person name="Wong G.K."/>
            <person name="Wymore A."/>
            <person name="Zhang Y."/>
            <person name="Zimmer A.D."/>
            <person name="Quatrano R.S."/>
            <person name="Mayer K.F.X."/>
            <person name="Goodstein D."/>
            <person name="Casacuberta J.M."/>
            <person name="Vandepoele K."/>
            <person name="Reski R."/>
            <person name="Cuming A.C."/>
            <person name="Tuskan G.A."/>
            <person name="Maumus F."/>
            <person name="Salse J."/>
            <person name="Schmutz J."/>
            <person name="Rensing S.A."/>
        </authorList>
    </citation>
    <scope>NUCLEOTIDE SEQUENCE [LARGE SCALE GENOMIC DNA]</scope>
    <source>
        <strain evidence="9 11">cv. Gransden 2004</strain>
    </source>
</reference>
<feature type="domain" description="AAA+ ATPase" evidence="7">
    <location>
        <begin position="690"/>
        <end position="827"/>
    </location>
</feature>
<feature type="compositionally biased region" description="Polar residues" evidence="6">
    <location>
        <begin position="242"/>
        <end position="257"/>
    </location>
</feature>
<dbReference type="EnsemblPlants" id="Pp3c18_16014V3.3">
    <property type="protein sequence ID" value="Pp3c18_16014V3.3"/>
    <property type="gene ID" value="Pp3c18_16014"/>
</dbReference>
<keyword evidence="3" id="KW-0472">Membrane</keyword>
<evidence type="ECO:0000256" key="1">
    <source>
        <dbReference type="ARBA" id="ARBA00004572"/>
    </source>
</evidence>
<dbReference type="InterPro" id="IPR056653">
    <property type="entry name" value="DUF7751"/>
</dbReference>
<evidence type="ECO:0000256" key="2">
    <source>
        <dbReference type="ARBA" id="ARBA00022741"/>
    </source>
</evidence>
<evidence type="ECO:0000256" key="4">
    <source>
        <dbReference type="ARBA" id="ARBA00022840"/>
    </source>
</evidence>
<evidence type="ECO:0000256" key="5">
    <source>
        <dbReference type="ARBA" id="ARBA00023128"/>
    </source>
</evidence>
<dbReference type="SUPFAM" id="SSF52540">
    <property type="entry name" value="P-loop containing nucleoside triphosphate hydrolases"/>
    <property type="match status" value="1"/>
</dbReference>
<dbReference type="InterPro" id="IPR003960">
    <property type="entry name" value="ATPase_AAA_CS"/>
</dbReference>
<dbReference type="EnsemblPlants" id="Pp3c18_16014V3.4">
    <property type="protein sequence ID" value="Pp3c18_16014V3.4"/>
    <property type="gene ID" value="Pp3c18_16014"/>
</dbReference>
<feature type="region of interest" description="Disordered" evidence="6">
    <location>
        <begin position="239"/>
        <end position="265"/>
    </location>
</feature>
<comment type="subcellular location">
    <subcellularLocation>
        <location evidence="1">Mitochondrion outer membrane</location>
        <topology evidence="1">Single-pass membrane protein</topology>
    </subcellularLocation>
</comment>
<keyword evidence="3" id="KW-1000">Mitochondrion outer membrane</keyword>
<dbReference type="GO" id="GO:0005741">
    <property type="term" value="C:mitochondrial outer membrane"/>
    <property type="evidence" value="ECO:0000318"/>
    <property type="project" value="GO_Central"/>
</dbReference>
<protein>
    <recommendedName>
        <fullName evidence="7">AAA+ ATPase domain-containing protein</fullName>
    </recommendedName>
</protein>
<dbReference type="Gramene" id="Pp3c18_16014V3.3">
    <property type="protein sequence ID" value="Pp3c18_16014V3.3"/>
    <property type="gene ID" value="Pp3c18_16014"/>
</dbReference>
<dbReference type="FunFam" id="3.40.50.300:FF:000416">
    <property type="entry name" value="p-loop nucleoside triphosphate hydrolase superfamily protein"/>
    <property type="match status" value="1"/>
</dbReference>
<reference evidence="8 11" key="1">
    <citation type="journal article" date="2008" name="Science">
        <title>The Physcomitrella genome reveals evolutionary insights into the conquest of land by plants.</title>
        <authorList>
            <person name="Rensing S."/>
            <person name="Lang D."/>
            <person name="Zimmer A."/>
            <person name="Terry A."/>
            <person name="Salamov A."/>
            <person name="Shapiro H."/>
            <person name="Nishiyama T."/>
            <person name="Perroud P.-F."/>
            <person name="Lindquist E."/>
            <person name="Kamisugi Y."/>
            <person name="Tanahashi T."/>
            <person name="Sakakibara K."/>
            <person name="Fujita T."/>
            <person name="Oishi K."/>
            <person name="Shin-I T."/>
            <person name="Kuroki Y."/>
            <person name="Toyoda A."/>
            <person name="Suzuki Y."/>
            <person name="Hashimoto A."/>
            <person name="Yamaguchi K."/>
            <person name="Sugano A."/>
            <person name="Kohara Y."/>
            <person name="Fujiyama A."/>
            <person name="Anterola A."/>
            <person name="Aoki S."/>
            <person name="Ashton N."/>
            <person name="Barbazuk W.B."/>
            <person name="Barker E."/>
            <person name="Bennetzen J."/>
            <person name="Bezanilla M."/>
            <person name="Blankenship R."/>
            <person name="Cho S.H."/>
            <person name="Dutcher S."/>
            <person name="Estelle M."/>
            <person name="Fawcett J.A."/>
            <person name="Gundlach H."/>
            <person name="Hanada K."/>
            <person name="Heyl A."/>
            <person name="Hicks K.A."/>
            <person name="Hugh J."/>
            <person name="Lohr M."/>
            <person name="Mayer K."/>
            <person name="Melkozernov A."/>
            <person name="Murata T."/>
            <person name="Nelson D."/>
            <person name="Pils B."/>
            <person name="Prigge M."/>
            <person name="Reiss B."/>
            <person name="Renner T."/>
            <person name="Rombauts S."/>
            <person name="Rushton P."/>
            <person name="Sanderfoot A."/>
            <person name="Schween G."/>
            <person name="Shiu S.-H."/>
            <person name="Stueber K."/>
            <person name="Theodoulou F.L."/>
            <person name="Tu H."/>
            <person name="Van de Peer Y."/>
            <person name="Verrier P.J."/>
            <person name="Waters E."/>
            <person name="Wood A."/>
            <person name="Yang L."/>
            <person name="Cove D."/>
            <person name="Cuming A."/>
            <person name="Hasebe M."/>
            <person name="Lucas S."/>
            <person name="Mishler D.B."/>
            <person name="Reski R."/>
            <person name="Grigoriev I."/>
            <person name="Quatrano R.S."/>
            <person name="Boore J.L."/>
        </authorList>
    </citation>
    <scope>NUCLEOTIDE SEQUENCE [LARGE SCALE GENOMIC DNA]</scope>
    <source>
        <strain evidence="9 11">cv. Gransden 2004</strain>
    </source>
</reference>
<dbReference type="InterPro" id="IPR051701">
    <property type="entry name" value="Mito_OM_Translocase_MSP1"/>
</dbReference>
<dbReference type="RefSeq" id="XP_024402249.1">
    <property type="nucleotide sequence ID" value="XM_024546481.2"/>
</dbReference>
<dbReference type="Gramene" id="Pp3c18_16014V3.4">
    <property type="protein sequence ID" value="Pp3c18_16014V3.4"/>
    <property type="gene ID" value="Pp3c18_16014"/>
</dbReference>
<gene>
    <name evidence="10" type="primary">LOC112295200</name>
    <name evidence="8" type="ORF">PHYPA_023210</name>
</gene>